<dbReference type="PANTHER" id="PTHR10173">
    <property type="entry name" value="METHIONINE SULFOXIDE REDUCTASE"/>
    <property type="match status" value="1"/>
</dbReference>
<comment type="similarity">
    <text evidence="1 5">Belongs to the MsrB Met sulfoxide reductase family.</text>
</comment>
<dbReference type="GO" id="GO:0030091">
    <property type="term" value="P:protein repair"/>
    <property type="evidence" value="ECO:0007669"/>
    <property type="project" value="InterPro"/>
</dbReference>
<dbReference type="GO" id="GO:0033743">
    <property type="term" value="F:peptide-methionine (R)-S-oxide reductase activity"/>
    <property type="evidence" value="ECO:0007669"/>
    <property type="project" value="UniProtKB-EC"/>
</dbReference>
<dbReference type="EC" id="1.8.4.12" evidence="2 5"/>
<comment type="caution">
    <text evidence="7">The sequence shown here is derived from an EMBL/GenBank/DDBJ whole genome shotgun (WGS) entry which is preliminary data.</text>
</comment>
<reference evidence="7 8" key="1">
    <citation type="submission" date="2024-03" db="EMBL/GenBank/DDBJ databases">
        <title>The Acrasis kona genome and developmental transcriptomes reveal deep origins of eukaryotic multicellular pathways.</title>
        <authorList>
            <person name="Sheikh S."/>
            <person name="Fu C.-J."/>
            <person name="Brown M.W."/>
            <person name="Baldauf S.L."/>
        </authorList>
    </citation>
    <scope>NUCLEOTIDE SEQUENCE [LARGE SCALE GENOMIC DNA]</scope>
    <source>
        <strain evidence="7 8">ATCC MYA-3509</strain>
    </source>
</reference>
<dbReference type="AlphaFoldDB" id="A0AAW2YQJ1"/>
<gene>
    <name evidence="7" type="ORF">AKO1_007676</name>
</gene>
<proteinExistence type="inferred from homology"/>
<dbReference type="InterPro" id="IPR002579">
    <property type="entry name" value="Met_Sox_Rdtase_MsrB_dom"/>
</dbReference>
<dbReference type="GO" id="GO:0005737">
    <property type="term" value="C:cytoplasm"/>
    <property type="evidence" value="ECO:0007669"/>
    <property type="project" value="TreeGrafter"/>
</dbReference>
<dbReference type="PROSITE" id="PS51790">
    <property type="entry name" value="MSRB"/>
    <property type="match status" value="1"/>
</dbReference>
<accession>A0AAW2YQJ1</accession>
<feature type="non-terminal residue" evidence="7">
    <location>
        <position position="1"/>
    </location>
</feature>
<evidence type="ECO:0000256" key="4">
    <source>
        <dbReference type="ARBA" id="ARBA00048488"/>
    </source>
</evidence>
<keyword evidence="5" id="KW-0862">Zinc</keyword>
<evidence type="ECO:0000256" key="5">
    <source>
        <dbReference type="RuleBase" id="RU365044"/>
    </source>
</evidence>
<organism evidence="7 8">
    <name type="scientific">Acrasis kona</name>
    <dbReference type="NCBI Taxonomy" id="1008807"/>
    <lineage>
        <taxon>Eukaryota</taxon>
        <taxon>Discoba</taxon>
        <taxon>Heterolobosea</taxon>
        <taxon>Tetramitia</taxon>
        <taxon>Eutetramitia</taxon>
        <taxon>Acrasidae</taxon>
        <taxon>Acrasis</taxon>
    </lineage>
</organism>
<dbReference type="EMBL" id="JAOPGA020000556">
    <property type="protein sequence ID" value="KAL0479442.1"/>
    <property type="molecule type" value="Genomic_DNA"/>
</dbReference>
<dbReference type="Proteomes" id="UP001431209">
    <property type="component" value="Unassembled WGS sequence"/>
</dbReference>
<evidence type="ECO:0000256" key="1">
    <source>
        <dbReference type="ARBA" id="ARBA00007174"/>
    </source>
</evidence>
<dbReference type="GO" id="GO:0046872">
    <property type="term" value="F:metal ion binding"/>
    <property type="evidence" value="ECO:0007669"/>
    <property type="project" value="UniProtKB-KW"/>
</dbReference>
<dbReference type="Gene3D" id="2.170.150.20">
    <property type="entry name" value="Peptide methionine sulfoxide reductase"/>
    <property type="match status" value="1"/>
</dbReference>
<dbReference type="InterPro" id="IPR028427">
    <property type="entry name" value="Met_Sox_Rdtase_MsrB"/>
</dbReference>
<evidence type="ECO:0000313" key="7">
    <source>
        <dbReference type="EMBL" id="KAL0479442.1"/>
    </source>
</evidence>
<comment type="catalytic activity">
    <reaction evidence="4 5">
        <text>L-methionyl-[protein] + [thioredoxin]-disulfide + H2O = L-methionyl-(R)-S-oxide-[protein] + [thioredoxin]-dithiol</text>
        <dbReference type="Rhea" id="RHEA:24164"/>
        <dbReference type="Rhea" id="RHEA-COMP:10698"/>
        <dbReference type="Rhea" id="RHEA-COMP:10700"/>
        <dbReference type="Rhea" id="RHEA-COMP:12313"/>
        <dbReference type="Rhea" id="RHEA-COMP:12314"/>
        <dbReference type="ChEBI" id="CHEBI:15377"/>
        <dbReference type="ChEBI" id="CHEBI:16044"/>
        <dbReference type="ChEBI" id="CHEBI:29950"/>
        <dbReference type="ChEBI" id="CHEBI:45764"/>
        <dbReference type="ChEBI" id="CHEBI:50058"/>
        <dbReference type="EC" id="1.8.4.12"/>
    </reaction>
</comment>
<evidence type="ECO:0000259" key="6">
    <source>
        <dbReference type="PROSITE" id="PS51790"/>
    </source>
</evidence>
<feature type="domain" description="MsrB" evidence="6">
    <location>
        <begin position="29"/>
        <end position="151"/>
    </location>
</feature>
<keyword evidence="3 5" id="KW-0560">Oxidoreductase</keyword>
<evidence type="ECO:0000313" key="8">
    <source>
        <dbReference type="Proteomes" id="UP001431209"/>
    </source>
</evidence>
<dbReference type="SUPFAM" id="SSF51316">
    <property type="entry name" value="Mss4-like"/>
    <property type="match status" value="1"/>
</dbReference>
<evidence type="ECO:0000256" key="3">
    <source>
        <dbReference type="ARBA" id="ARBA00023002"/>
    </source>
</evidence>
<protein>
    <recommendedName>
        <fullName evidence="2 5">Peptide-methionine (R)-S-oxide reductase</fullName>
        <ecNumber evidence="2 5">1.8.4.12</ecNumber>
    </recommendedName>
</protein>
<evidence type="ECO:0000256" key="2">
    <source>
        <dbReference type="ARBA" id="ARBA00012499"/>
    </source>
</evidence>
<keyword evidence="5" id="KW-0479">Metal-binding</keyword>
<dbReference type="PANTHER" id="PTHR10173:SF52">
    <property type="entry name" value="METHIONINE-R-SULFOXIDE REDUCTASE B1"/>
    <property type="match status" value="1"/>
</dbReference>
<comment type="cofactor">
    <cofactor evidence="5">
        <name>Zn(2+)</name>
        <dbReference type="ChEBI" id="CHEBI:29105"/>
    </cofactor>
    <text evidence="5">Binds 1 zinc ion per subunit.</text>
</comment>
<sequence>TVTNITRYTYVKFAEDYPIPKEPTFKKSEEEYKKDLDQQSYNVLRNHGTERPWTSEYNKDYSTGLYKCKACGDDLFDASTKFDSGCGWPAFNAPIGDEKSVLFRRDTSHGMDRTEVICSNCHSHLGHVFTDGYKQDTGLRYCINGVCLVKK</sequence>
<dbReference type="NCBIfam" id="TIGR00357">
    <property type="entry name" value="peptide-methionine (R)-S-oxide reductase MsrB"/>
    <property type="match status" value="1"/>
</dbReference>
<dbReference type="GO" id="GO:0006979">
    <property type="term" value="P:response to oxidative stress"/>
    <property type="evidence" value="ECO:0007669"/>
    <property type="project" value="InterPro"/>
</dbReference>
<dbReference type="Pfam" id="PF01641">
    <property type="entry name" value="SelR"/>
    <property type="match status" value="1"/>
</dbReference>
<name>A0AAW2YQJ1_9EUKA</name>
<dbReference type="InterPro" id="IPR011057">
    <property type="entry name" value="Mss4-like_sf"/>
</dbReference>
<keyword evidence="8" id="KW-1185">Reference proteome</keyword>